<dbReference type="PANTHER" id="PTHR46558:SF4">
    <property type="entry name" value="DNA-BIDING PHAGE PROTEIN"/>
    <property type="match status" value="1"/>
</dbReference>
<dbReference type="SUPFAM" id="SSF47413">
    <property type="entry name" value="lambda repressor-like DNA-binding domains"/>
    <property type="match status" value="1"/>
</dbReference>
<dbReference type="PANTHER" id="PTHR46558">
    <property type="entry name" value="TRACRIPTIONAL REGULATORY PROTEIN-RELATED-RELATED"/>
    <property type="match status" value="1"/>
</dbReference>
<dbReference type="SMART" id="SM00530">
    <property type="entry name" value="HTH_XRE"/>
    <property type="match status" value="1"/>
</dbReference>
<sequence>MPESKNISSNLKQLREQRGLKQKFVAEKLGISPNYYSQIENGHRYPQVEHLLKLRDIFNVSLDDIFFNDKIAKCDIANVI</sequence>
<feature type="domain" description="HTH cro/C1-type" evidence="2">
    <location>
        <begin position="11"/>
        <end position="65"/>
    </location>
</feature>
<dbReference type="PROSITE" id="PS50943">
    <property type="entry name" value="HTH_CROC1"/>
    <property type="match status" value="1"/>
</dbReference>
<dbReference type="Gene3D" id="1.10.260.40">
    <property type="entry name" value="lambda repressor-like DNA-binding domains"/>
    <property type="match status" value="1"/>
</dbReference>
<dbReference type="CDD" id="cd00093">
    <property type="entry name" value="HTH_XRE"/>
    <property type="match status" value="1"/>
</dbReference>
<dbReference type="RefSeq" id="WP_188738687.1">
    <property type="nucleotide sequence ID" value="NZ_BMLW01000027.1"/>
</dbReference>
<proteinExistence type="predicted"/>
<evidence type="ECO:0000259" key="2">
    <source>
        <dbReference type="PROSITE" id="PS50943"/>
    </source>
</evidence>
<evidence type="ECO:0000313" key="3">
    <source>
        <dbReference type="EMBL" id="GGP17192.1"/>
    </source>
</evidence>
<protein>
    <recommendedName>
        <fullName evidence="2">HTH cro/C1-type domain-containing protein</fullName>
    </recommendedName>
</protein>
<comment type="caution">
    <text evidence="3">The sequence shown here is derived from an EMBL/GenBank/DDBJ whole genome shotgun (WGS) entry which is preliminary data.</text>
</comment>
<dbReference type="InterPro" id="IPR010982">
    <property type="entry name" value="Lambda_DNA-bd_dom_sf"/>
</dbReference>
<organism evidence="3 4">
    <name type="scientific">Oceanobacillus neutriphilus</name>
    <dbReference type="NCBI Taxonomy" id="531815"/>
    <lineage>
        <taxon>Bacteria</taxon>
        <taxon>Bacillati</taxon>
        <taxon>Bacillota</taxon>
        <taxon>Bacilli</taxon>
        <taxon>Bacillales</taxon>
        <taxon>Bacillaceae</taxon>
        <taxon>Oceanobacillus</taxon>
    </lineage>
</organism>
<dbReference type="Pfam" id="PF01381">
    <property type="entry name" value="HTH_3"/>
    <property type="match status" value="1"/>
</dbReference>
<name>A0ABQ2P3Q2_9BACI</name>
<dbReference type="EMBL" id="BMLW01000027">
    <property type="protein sequence ID" value="GGP17192.1"/>
    <property type="molecule type" value="Genomic_DNA"/>
</dbReference>
<evidence type="ECO:0000313" key="4">
    <source>
        <dbReference type="Proteomes" id="UP000641206"/>
    </source>
</evidence>
<dbReference type="Proteomes" id="UP000641206">
    <property type="component" value="Unassembled WGS sequence"/>
</dbReference>
<reference evidence="4" key="1">
    <citation type="journal article" date="2019" name="Int. J. Syst. Evol. Microbiol.">
        <title>The Global Catalogue of Microorganisms (GCM) 10K type strain sequencing project: providing services to taxonomists for standard genome sequencing and annotation.</title>
        <authorList>
            <consortium name="The Broad Institute Genomics Platform"/>
            <consortium name="The Broad Institute Genome Sequencing Center for Infectious Disease"/>
            <person name="Wu L."/>
            <person name="Ma J."/>
        </authorList>
    </citation>
    <scope>NUCLEOTIDE SEQUENCE [LARGE SCALE GENOMIC DNA]</scope>
    <source>
        <strain evidence="4">CGMCC 1.7693</strain>
    </source>
</reference>
<gene>
    <name evidence="3" type="ORF">GCM10011346_52140</name>
</gene>
<keyword evidence="1" id="KW-0238">DNA-binding</keyword>
<keyword evidence="4" id="KW-1185">Reference proteome</keyword>
<accession>A0ABQ2P3Q2</accession>
<evidence type="ECO:0000256" key="1">
    <source>
        <dbReference type="ARBA" id="ARBA00023125"/>
    </source>
</evidence>
<dbReference type="InterPro" id="IPR001387">
    <property type="entry name" value="Cro/C1-type_HTH"/>
</dbReference>